<feature type="region of interest" description="Disordered" evidence="1">
    <location>
        <begin position="64"/>
        <end position="104"/>
    </location>
</feature>
<organism evidence="2 3">
    <name type="scientific">Theropithecus gelada</name>
    <name type="common">Gelada baboon</name>
    <dbReference type="NCBI Taxonomy" id="9565"/>
    <lineage>
        <taxon>Eukaryota</taxon>
        <taxon>Metazoa</taxon>
        <taxon>Chordata</taxon>
        <taxon>Craniata</taxon>
        <taxon>Vertebrata</taxon>
        <taxon>Euteleostomi</taxon>
        <taxon>Mammalia</taxon>
        <taxon>Eutheria</taxon>
        <taxon>Euarchontoglires</taxon>
        <taxon>Primates</taxon>
        <taxon>Haplorrhini</taxon>
        <taxon>Catarrhini</taxon>
        <taxon>Cercopithecidae</taxon>
        <taxon>Cercopithecinae</taxon>
        <taxon>Theropithecus</taxon>
    </lineage>
</organism>
<dbReference type="AlphaFoldDB" id="A0A8D2GFT5"/>
<reference evidence="2" key="2">
    <citation type="submission" date="2025-08" db="UniProtKB">
        <authorList>
            <consortium name="Ensembl"/>
        </authorList>
    </citation>
    <scope>IDENTIFICATION</scope>
</reference>
<protein>
    <submittedName>
        <fullName evidence="2">Uncharacterized protein</fullName>
    </submittedName>
</protein>
<proteinExistence type="predicted"/>
<keyword evidence="3" id="KW-1185">Reference proteome</keyword>
<name>A0A8D2GFT5_THEGE</name>
<dbReference type="Ensembl" id="ENSTGET00000040649.1">
    <property type="protein sequence ID" value="ENSTGEP00000034232.1"/>
    <property type="gene ID" value="ENSTGEG00000027301.1"/>
</dbReference>
<evidence type="ECO:0000256" key="1">
    <source>
        <dbReference type="SAM" id="MobiDB-lite"/>
    </source>
</evidence>
<sequence>TLINTLKKKKRTKIIKIRKTTDSYNLCFSQVKKKRETLIQYKSHEIIKKTMQLGMVAQACNPSTLGGQGGQIMRSGDRDHPGQHGETPSLLKIQKLAGRSDAMS</sequence>
<dbReference type="Proteomes" id="UP000694411">
    <property type="component" value="Chromosome 5"/>
</dbReference>
<evidence type="ECO:0000313" key="3">
    <source>
        <dbReference type="Proteomes" id="UP000694411"/>
    </source>
</evidence>
<evidence type="ECO:0000313" key="2">
    <source>
        <dbReference type="Ensembl" id="ENSTGEP00000034232.1"/>
    </source>
</evidence>
<reference evidence="2" key="1">
    <citation type="submission" date="2018-05" db="EMBL/GenBank/DDBJ databases">
        <title>Whole genome of Theropithecus gelada.</title>
        <authorList>
            <person name="Chiou K.L."/>
            <person name="Snyder-Mackler N."/>
        </authorList>
    </citation>
    <scope>NUCLEOTIDE SEQUENCE [LARGE SCALE GENOMIC DNA]</scope>
</reference>
<accession>A0A8D2GFT5</accession>
<reference evidence="2" key="3">
    <citation type="submission" date="2025-09" db="UniProtKB">
        <authorList>
            <consortium name="Ensembl"/>
        </authorList>
    </citation>
    <scope>IDENTIFICATION</scope>
</reference>